<evidence type="ECO:0000313" key="3">
    <source>
        <dbReference type="Proteomes" id="UP001258017"/>
    </source>
</evidence>
<reference evidence="2" key="1">
    <citation type="submission" date="2021-08" db="EMBL/GenBank/DDBJ databases">
        <authorList>
            <person name="Misof B."/>
            <person name="Oliver O."/>
            <person name="Podsiadlowski L."/>
            <person name="Donath A."/>
            <person name="Peters R."/>
            <person name="Mayer C."/>
            <person name="Rust J."/>
            <person name="Gunkel S."/>
            <person name="Lesny P."/>
            <person name="Martin S."/>
            <person name="Oeyen J.P."/>
            <person name="Petersen M."/>
            <person name="Panagiotis P."/>
            <person name="Wilbrandt J."/>
            <person name="Tanja T."/>
        </authorList>
    </citation>
    <scope>NUCLEOTIDE SEQUENCE</scope>
    <source>
        <strain evidence="2">GBR_01_08_01A</strain>
        <tissue evidence="2">Thorax + abdomen</tissue>
    </source>
</reference>
<dbReference type="EMBL" id="JAIFRP010000030">
    <property type="protein sequence ID" value="KAK2583370.1"/>
    <property type="molecule type" value="Genomic_DNA"/>
</dbReference>
<gene>
    <name evidence="2" type="ORF">KPH14_009362</name>
</gene>
<organism evidence="2 3">
    <name type="scientific">Odynerus spinipes</name>
    <dbReference type="NCBI Taxonomy" id="1348599"/>
    <lineage>
        <taxon>Eukaryota</taxon>
        <taxon>Metazoa</taxon>
        <taxon>Ecdysozoa</taxon>
        <taxon>Arthropoda</taxon>
        <taxon>Hexapoda</taxon>
        <taxon>Insecta</taxon>
        <taxon>Pterygota</taxon>
        <taxon>Neoptera</taxon>
        <taxon>Endopterygota</taxon>
        <taxon>Hymenoptera</taxon>
        <taxon>Apocrita</taxon>
        <taxon>Aculeata</taxon>
        <taxon>Vespoidea</taxon>
        <taxon>Vespidae</taxon>
        <taxon>Eumeninae</taxon>
        <taxon>Odynerus</taxon>
    </lineage>
</organism>
<name>A0AAD9VRE7_9HYME</name>
<accession>A0AAD9VRE7</accession>
<evidence type="ECO:0000256" key="1">
    <source>
        <dbReference type="SAM" id="MobiDB-lite"/>
    </source>
</evidence>
<feature type="compositionally biased region" description="Basic residues" evidence="1">
    <location>
        <begin position="1"/>
        <end position="12"/>
    </location>
</feature>
<protein>
    <submittedName>
        <fullName evidence="2">Uncharacterized protein</fullName>
    </submittedName>
</protein>
<dbReference type="AlphaFoldDB" id="A0AAD9VRE7"/>
<evidence type="ECO:0000313" key="2">
    <source>
        <dbReference type="EMBL" id="KAK2583370.1"/>
    </source>
</evidence>
<proteinExistence type="predicted"/>
<comment type="caution">
    <text evidence="2">The sequence shown here is derived from an EMBL/GenBank/DDBJ whole genome shotgun (WGS) entry which is preliminary data.</text>
</comment>
<feature type="region of interest" description="Disordered" evidence="1">
    <location>
        <begin position="1"/>
        <end position="20"/>
    </location>
</feature>
<dbReference type="Proteomes" id="UP001258017">
    <property type="component" value="Unassembled WGS sequence"/>
</dbReference>
<reference evidence="2" key="2">
    <citation type="journal article" date="2023" name="Commun. Biol.">
        <title>Intrasexual cuticular hydrocarbon dimorphism in a wasp sheds light on hydrocarbon biosynthesis genes in Hymenoptera.</title>
        <authorList>
            <person name="Moris V.C."/>
            <person name="Podsiadlowski L."/>
            <person name="Martin S."/>
            <person name="Oeyen J.P."/>
            <person name="Donath A."/>
            <person name="Petersen M."/>
            <person name="Wilbrandt J."/>
            <person name="Misof B."/>
            <person name="Liedtke D."/>
            <person name="Thamm M."/>
            <person name="Scheiner R."/>
            <person name="Schmitt T."/>
            <person name="Niehuis O."/>
        </authorList>
    </citation>
    <scope>NUCLEOTIDE SEQUENCE</scope>
    <source>
        <strain evidence="2">GBR_01_08_01A</strain>
    </source>
</reference>
<sequence length="124" mass="14971">MKIVALRRRNPRKPIDKRDNDVINDPNLTVSMLTFTVVPPRYKYMELKEYLYFIENRITLRLFNNYNTAQGFLENQPFYDRASFYVKWLFLGRLDGSSEKCRPSPTVERLILQKKIKCDRFILR</sequence>
<keyword evidence="3" id="KW-1185">Reference proteome</keyword>